<dbReference type="AlphaFoldDB" id="A0A922L4X7"/>
<feature type="transmembrane region" description="Helical" evidence="4">
    <location>
        <begin position="6"/>
        <end position="23"/>
    </location>
</feature>
<dbReference type="InterPro" id="IPR010475">
    <property type="entry name" value="AKH/RPCH_hormone"/>
</dbReference>
<dbReference type="EMBL" id="ASGP02000003">
    <property type="protein sequence ID" value="KAH9517991.1"/>
    <property type="molecule type" value="Genomic_DNA"/>
</dbReference>
<evidence type="ECO:0000256" key="4">
    <source>
        <dbReference type="SAM" id="Phobius"/>
    </source>
</evidence>
<evidence type="ECO:0000256" key="1">
    <source>
        <dbReference type="ARBA" id="ARBA00004613"/>
    </source>
</evidence>
<accession>A0A922L4X7</accession>
<evidence type="ECO:0000313" key="5">
    <source>
        <dbReference type="EMBL" id="KAH9517991.1"/>
    </source>
</evidence>
<comment type="caution">
    <text evidence="5">The sequence shown here is derived from an EMBL/GenBank/DDBJ whole genome shotgun (WGS) entry which is preliminary data.</text>
</comment>
<evidence type="ECO:0000256" key="2">
    <source>
        <dbReference type="ARBA" id="ARBA00022525"/>
    </source>
</evidence>
<dbReference type="Proteomes" id="UP000790347">
    <property type="component" value="Unassembled WGS sequence"/>
</dbReference>
<evidence type="ECO:0000313" key="6">
    <source>
        <dbReference type="Proteomes" id="UP000790347"/>
    </source>
</evidence>
<keyword evidence="4" id="KW-0472">Membrane</keyword>
<reference evidence="5" key="2">
    <citation type="journal article" date="2022" name="Res Sq">
        <title>Comparative Genomics Reveals Insights into the Divergent Evolution of Astigmatic Mites and Household Pest Adaptations.</title>
        <authorList>
            <person name="Xiong Q."/>
            <person name="Wan A.T.-Y."/>
            <person name="Liu X.-Y."/>
            <person name="Fung C.S.-H."/>
            <person name="Xiao X."/>
            <person name="Malainual N."/>
            <person name="Hou J."/>
            <person name="Wang L."/>
            <person name="Wang M."/>
            <person name="Yang K."/>
            <person name="Cui Y."/>
            <person name="Leung E."/>
            <person name="Nong W."/>
            <person name="Shin S.-K."/>
            <person name="Au S."/>
            <person name="Jeong K.Y."/>
            <person name="Chew F.T."/>
            <person name="Hui J."/>
            <person name="Leung T.F."/>
            <person name="Tungtrongchitr A."/>
            <person name="Zhong N."/>
            <person name="Liu Z."/>
            <person name="Tsui S."/>
        </authorList>
    </citation>
    <scope>NUCLEOTIDE SEQUENCE</scope>
    <source>
        <strain evidence="5">Derf</strain>
        <tissue evidence="5">Whole organism</tissue>
    </source>
</reference>
<keyword evidence="4" id="KW-0812">Transmembrane</keyword>
<dbReference type="Pfam" id="PF06377">
    <property type="entry name" value="Adipokin_hormo"/>
    <property type="match status" value="1"/>
</dbReference>
<dbReference type="GO" id="GO:0005576">
    <property type="term" value="C:extracellular region"/>
    <property type="evidence" value="ECO:0007669"/>
    <property type="project" value="UniProtKB-SubCell"/>
</dbReference>
<reference evidence="5" key="1">
    <citation type="submission" date="2013-05" db="EMBL/GenBank/DDBJ databases">
        <authorList>
            <person name="Yim A.K.Y."/>
            <person name="Chan T.F."/>
            <person name="Ji K.M."/>
            <person name="Liu X.Y."/>
            <person name="Zhou J.W."/>
            <person name="Li R.Q."/>
            <person name="Yang K.Y."/>
            <person name="Li J."/>
            <person name="Li M."/>
            <person name="Law P.T.W."/>
            <person name="Wu Y.L."/>
            <person name="Cai Z.L."/>
            <person name="Qin H."/>
            <person name="Bao Y."/>
            <person name="Leung R.K.K."/>
            <person name="Ng P.K.S."/>
            <person name="Zou J."/>
            <person name="Zhong X.J."/>
            <person name="Ran P.X."/>
            <person name="Zhong N.S."/>
            <person name="Liu Z.G."/>
            <person name="Tsui S.K.W."/>
        </authorList>
    </citation>
    <scope>NUCLEOTIDE SEQUENCE</scope>
    <source>
        <strain evidence="5">Derf</strain>
        <tissue evidence="5">Whole organism</tissue>
    </source>
</reference>
<gene>
    <name evidence="5" type="ORF">DERF_008597</name>
</gene>
<proteinExistence type="predicted"/>
<keyword evidence="4" id="KW-1133">Transmembrane helix</keyword>
<dbReference type="GO" id="GO:0005179">
    <property type="term" value="F:hormone activity"/>
    <property type="evidence" value="ECO:0007669"/>
    <property type="project" value="InterPro"/>
</dbReference>
<keyword evidence="3" id="KW-0732">Signal</keyword>
<protein>
    <submittedName>
        <fullName evidence="5">Uncharacterized protein</fullName>
    </submittedName>
</protein>
<evidence type="ECO:0000256" key="3">
    <source>
        <dbReference type="ARBA" id="ARBA00022729"/>
    </source>
</evidence>
<comment type="subcellular location">
    <subcellularLocation>
        <location evidence="1">Secreted</location>
    </subcellularLocation>
</comment>
<organism evidence="5 6">
    <name type="scientific">Dermatophagoides farinae</name>
    <name type="common">American house dust mite</name>
    <dbReference type="NCBI Taxonomy" id="6954"/>
    <lineage>
        <taxon>Eukaryota</taxon>
        <taxon>Metazoa</taxon>
        <taxon>Ecdysozoa</taxon>
        <taxon>Arthropoda</taxon>
        <taxon>Chelicerata</taxon>
        <taxon>Arachnida</taxon>
        <taxon>Acari</taxon>
        <taxon>Acariformes</taxon>
        <taxon>Sarcoptiformes</taxon>
        <taxon>Astigmata</taxon>
        <taxon>Psoroptidia</taxon>
        <taxon>Analgoidea</taxon>
        <taxon>Pyroglyphidae</taxon>
        <taxon>Dermatophagoidinae</taxon>
        <taxon>Dermatophagoides</taxon>
    </lineage>
</organism>
<keyword evidence="6" id="KW-1185">Reference proteome</keyword>
<sequence length="137" mass="15498">MSNSIYIRIVGFIFAILLSIILMSQIQSTMSQITFSKDWRAGGKRSFINDGYFNRNIHNNNNNNKINNNKNNDGMVAAAAIFAQQNQCDQITANLIIIQELIQREANELLKCQQLGKIAKIVPEIMNNNESISSLDY</sequence>
<keyword evidence="2" id="KW-0964">Secreted</keyword>
<name>A0A922L4X7_DERFA</name>